<proteinExistence type="predicted"/>
<evidence type="ECO:0000313" key="3">
    <source>
        <dbReference type="Proteomes" id="UP000199651"/>
    </source>
</evidence>
<dbReference type="STRING" id="504798.SAMN05421871_104150"/>
<dbReference type="SUPFAM" id="SSF54427">
    <property type="entry name" value="NTF2-like"/>
    <property type="match status" value="1"/>
</dbReference>
<dbReference type="Pfam" id="PF13474">
    <property type="entry name" value="SnoaL_3"/>
    <property type="match status" value="1"/>
</dbReference>
<dbReference type="InterPro" id="IPR032710">
    <property type="entry name" value="NTF2-like_dom_sf"/>
</dbReference>
<dbReference type="RefSeq" id="WP_091377498.1">
    <property type="nucleotide sequence ID" value="NZ_FNDV01000004.1"/>
</dbReference>
<organism evidence="2 3">
    <name type="scientific">Actinokineospora alba</name>
    <dbReference type="NCBI Taxonomy" id="504798"/>
    <lineage>
        <taxon>Bacteria</taxon>
        <taxon>Bacillati</taxon>
        <taxon>Actinomycetota</taxon>
        <taxon>Actinomycetes</taxon>
        <taxon>Pseudonocardiales</taxon>
        <taxon>Pseudonocardiaceae</taxon>
        <taxon>Actinokineospora</taxon>
    </lineage>
</organism>
<dbReference type="OrthoDB" id="1551077at2"/>
<gene>
    <name evidence="2" type="ORF">SAMN05192558_107151</name>
</gene>
<evidence type="ECO:0000313" key="2">
    <source>
        <dbReference type="EMBL" id="SDP20895.1"/>
    </source>
</evidence>
<sequence length="136" mass="15479">MDDPEFLKWVNTRLRAAEIAVHDGDADPRREIWSRREPVSILGAAWVAVGRAEVDATFDWLAERFSGAQSYEFELLAADVVGDLAYTVGYEHIECLTNGELSKYTLRATQIYRREDGEWKVVHRHGDALDTPRQAT</sequence>
<dbReference type="EMBL" id="FNJB01000007">
    <property type="protein sequence ID" value="SDP20895.1"/>
    <property type="molecule type" value="Genomic_DNA"/>
</dbReference>
<dbReference type="Proteomes" id="UP000199651">
    <property type="component" value="Unassembled WGS sequence"/>
</dbReference>
<feature type="domain" description="SnoaL-like" evidence="1">
    <location>
        <begin position="14"/>
        <end position="126"/>
    </location>
</feature>
<name>A0A1H0QUT0_9PSEU</name>
<dbReference type="AlphaFoldDB" id="A0A1H0QUT0"/>
<reference evidence="3" key="1">
    <citation type="submission" date="2016-10" db="EMBL/GenBank/DDBJ databases">
        <authorList>
            <person name="Varghese N."/>
            <person name="Submissions S."/>
        </authorList>
    </citation>
    <scope>NUCLEOTIDE SEQUENCE [LARGE SCALE GENOMIC DNA]</scope>
    <source>
        <strain evidence="3">IBRC-M 10655</strain>
    </source>
</reference>
<dbReference type="Gene3D" id="3.10.450.50">
    <property type="match status" value="1"/>
</dbReference>
<evidence type="ECO:0000259" key="1">
    <source>
        <dbReference type="Pfam" id="PF13474"/>
    </source>
</evidence>
<protein>
    <submittedName>
        <fullName evidence="2">SnoaL-like domain-containing protein</fullName>
    </submittedName>
</protein>
<keyword evidence="3" id="KW-1185">Reference proteome</keyword>
<dbReference type="InterPro" id="IPR037401">
    <property type="entry name" value="SnoaL-like"/>
</dbReference>
<accession>A0A1H0QUT0</accession>